<dbReference type="PANTHER" id="PTHR38360:SF1">
    <property type="entry name" value="F12P19.7"/>
    <property type="match status" value="1"/>
</dbReference>
<dbReference type="EMBL" id="KN847521">
    <property type="protein sequence ID" value="KIV96087.1"/>
    <property type="molecule type" value="Genomic_DNA"/>
</dbReference>
<sequence>MARFAFLTALTAALPAALAAFKEGCADAPWDSDIDFFETKFACSESETNPFCPEYNNTYVKIRNRQARFVLLHCTNEPPPAEITANSLVIKAPVESVAALDGFSQNLIDMLGMSHTIKRVGEYGTVTSSCVRGLMRENSTYDTSKWDEAPPVNVTFHGDISRREDSSQVLIRNDGNFAPMTQLSYLKFIGMFFGMEEQANSIYNAIAGNYRCAASHVNSLITQNSYPQGAFLSAVQKNGSELSVDQSTWWSVLTSDAGTRAVNISHDSEITHVNVAPDDRQNAFAQQSFAIVDTTQYLYTEDMSAAQERERLDTSAWKEETGISDNIYAVRQQNIYLADKSTNRNRRHGKSILCLALQPGAVNLPVRQTLFQLDHRELTHFSTAWKDRGPARPDLVLRDLISIIQPDFDPSYITSFIRKAANPDDQLPQRRISTDCVIESEARGALGLTQCELPPGTGGYHSSGSVVNAYGTQTDDVESLALARGSGLSTGAKAGISVGSILGGLAVIGVGIWLWLKKRNAGRTGASKSDTESGNVRKEMSVTEKHLSDSDSQKS</sequence>
<dbReference type="VEuPathDB" id="FungiDB:PV10_03667"/>
<feature type="compositionally biased region" description="Basic and acidic residues" evidence="1">
    <location>
        <begin position="529"/>
        <end position="555"/>
    </location>
</feature>
<feature type="chain" id="PRO_5002237789" evidence="3">
    <location>
        <begin position="20"/>
        <end position="555"/>
    </location>
</feature>
<keyword evidence="5" id="KW-1185">Reference proteome</keyword>
<dbReference type="GeneID" id="27321512"/>
<keyword evidence="2" id="KW-0812">Transmembrane</keyword>
<dbReference type="Proteomes" id="UP000054302">
    <property type="component" value="Unassembled WGS sequence"/>
</dbReference>
<dbReference type="OrthoDB" id="409848at2759"/>
<dbReference type="PANTHER" id="PTHR38360">
    <property type="entry name" value="OS03G0120000 PROTEIN"/>
    <property type="match status" value="1"/>
</dbReference>
<dbReference type="RefSeq" id="XP_016227661.1">
    <property type="nucleotide sequence ID" value="XM_016368143.1"/>
</dbReference>
<dbReference type="STRING" id="212818.A0A0D1ZNA4"/>
<evidence type="ECO:0000313" key="5">
    <source>
        <dbReference type="Proteomes" id="UP000054302"/>
    </source>
</evidence>
<dbReference type="AlphaFoldDB" id="A0A0D1ZNA4"/>
<accession>A0A0D1ZNA4</accession>
<feature type="transmembrane region" description="Helical" evidence="2">
    <location>
        <begin position="494"/>
        <end position="516"/>
    </location>
</feature>
<proteinExistence type="predicted"/>
<gene>
    <name evidence="4" type="ORF">PV10_03667</name>
</gene>
<evidence type="ECO:0000256" key="3">
    <source>
        <dbReference type="SAM" id="SignalP"/>
    </source>
</evidence>
<evidence type="ECO:0000256" key="2">
    <source>
        <dbReference type="SAM" id="Phobius"/>
    </source>
</evidence>
<reference evidence="4 5" key="1">
    <citation type="submission" date="2015-01" db="EMBL/GenBank/DDBJ databases">
        <title>The Genome Sequence of Exophiala mesophila CBS40295.</title>
        <authorList>
            <consortium name="The Broad Institute Genomics Platform"/>
            <person name="Cuomo C."/>
            <person name="de Hoog S."/>
            <person name="Gorbushina A."/>
            <person name="Stielow B."/>
            <person name="Teixiera M."/>
            <person name="Abouelleil A."/>
            <person name="Chapman S.B."/>
            <person name="Priest M."/>
            <person name="Young S.K."/>
            <person name="Wortman J."/>
            <person name="Nusbaum C."/>
            <person name="Birren B."/>
        </authorList>
    </citation>
    <scope>NUCLEOTIDE SEQUENCE [LARGE SCALE GENOMIC DNA]</scope>
    <source>
        <strain evidence="4 5">CBS 40295</strain>
    </source>
</reference>
<keyword evidence="2" id="KW-0472">Membrane</keyword>
<organism evidence="4 5">
    <name type="scientific">Exophiala mesophila</name>
    <name type="common">Black yeast-like fungus</name>
    <dbReference type="NCBI Taxonomy" id="212818"/>
    <lineage>
        <taxon>Eukaryota</taxon>
        <taxon>Fungi</taxon>
        <taxon>Dikarya</taxon>
        <taxon>Ascomycota</taxon>
        <taxon>Pezizomycotina</taxon>
        <taxon>Eurotiomycetes</taxon>
        <taxon>Chaetothyriomycetidae</taxon>
        <taxon>Chaetothyriales</taxon>
        <taxon>Herpotrichiellaceae</taxon>
        <taxon>Exophiala</taxon>
    </lineage>
</organism>
<keyword evidence="3" id="KW-0732">Signal</keyword>
<dbReference type="OMA" id="CADAPWD"/>
<dbReference type="HOGENOM" id="CLU_526728_0_0_1"/>
<keyword evidence="2" id="KW-1133">Transmembrane helix</keyword>
<evidence type="ECO:0000256" key="1">
    <source>
        <dbReference type="SAM" id="MobiDB-lite"/>
    </source>
</evidence>
<feature type="signal peptide" evidence="3">
    <location>
        <begin position="1"/>
        <end position="19"/>
    </location>
</feature>
<evidence type="ECO:0000313" key="4">
    <source>
        <dbReference type="EMBL" id="KIV96087.1"/>
    </source>
</evidence>
<feature type="region of interest" description="Disordered" evidence="1">
    <location>
        <begin position="523"/>
        <end position="555"/>
    </location>
</feature>
<protein>
    <submittedName>
        <fullName evidence="4">Uncharacterized protein</fullName>
    </submittedName>
</protein>
<name>A0A0D1ZNA4_EXOME</name>